<dbReference type="CDD" id="cd01627">
    <property type="entry name" value="HAD_TPP"/>
    <property type="match status" value="1"/>
</dbReference>
<dbReference type="EC" id="3.1.3.12" evidence="7"/>
<dbReference type="FunFam" id="3.40.50.1000:FF:000443">
    <property type="entry name" value="Trehalose 6-phosphate phosphatase RA3"/>
    <property type="match status" value="1"/>
</dbReference>
<proteinExistence type="inferred from homology"/>
<name>A0A835NBF3_9ROSI</name>
<keyword evidence="5 7" id="KW-0378">Hydrolase</keyword>
<dbReference type="PANTHER" id="PTHR43768:SF17">
    <property type="entry name" value="TREHALOSE-PHOSPHATE PHOSPHATASE F-RELATED"/>
    <property type="match status" value="1"/>
</dbReference>
<dbReference type="InterPro" id="IPR036412">
    <property type="entry name" value="HAD-like_sf"/>
</dbReference>
<dbReference type="OrthoDB" id="411251at2759"/>
<comment type="pathway">
    <text evidence="3 7">Glycan biosynthesis; trehalose biosynthesis.</text>
</comment>
<dbReference type="InterPro" id="IPR003337">
    <property type="entry name" value="Trehalose_PPase"/>
</dbReference>
<evidence type="ECO:0000256" key="7">
    <source>
        <dbReference type="RuleBase" id="RU361117"/>
    </source>
</evidence>
<dbReference type="InterPro" id="IPR023214">
    <property type="entry name" value="HAD_sf"/>
</dbReference>
<comment type="caution">
    <text evidence="8">The sequence shown here is derived from an EMBL/GenBank/DDBJ whole genome shotgun (WGS) entry which is preliminary data.</text>
</comment>
<reference evidence="8 9" key="1">
    <citation type="submission" date="2020-10" db="EMBL/GenBank/DDBJ databases">
        <title>Plant Genome Project.</title>
        <authorList>
            <person name="Zhang R.-G."/>
        </authorList>
    </citation>
    <scope>NUCLEOTIDE SEQUENCE [LARGE SCALE GENOMIC DNA]</scope>
    <source>
        <strain evidence="8">FAFU-HL-1</strain>
        <tissue evidence="8">Leaf</tissue>
    </source>
</reference>
<dbReference type="GO" id="GO:0004805">
    <property type="term" value="F:trehalose-phosphatase activity"/>
    <property type="evidence" value="ECO:0007669"/>
    <property type="project" value="UniProtKB-EC"/>
</dbReference>
<sequence length="490" mass="54488">MKLMNSFQTPQVAIKPPPEIGLKQGGRRKWNLASKIADFDIDVDKLFSINGGRYLSIDAFVYFGDEKFPGSACLMNCFPSCSDNKTLKSNLATMDIESNHSSPVLTDPAPINKARLGIHSNLMSYAPSGGSLSSGKYRNIPRKKPGKLDEVCSNACLDAMKSSSPPRKKLIKDGSDTAYSTWMLKHPSALNSFEEIANFAQNKRIAMFLDYDGTLSPIVDDPDNALMSDDMRFAVRNLAEYFPTAIISGRSRDKVYQLVGLTELYYAGSHGMDILGPVRKTVSNDHPNCTETTTDQQGKEVNLFQPAREFIPMIDEVFRTLVESTKGIKGAKVENHKFCVSVHFRNVDEKNWQSIAHCVEDVLDEYPRLRKTHGRKVLEVRPMIDWNKGKAVEFLLESLGLSNRDDVLPIYIGDDLTDEDAFKVLREGNRGCGILVSSRPKETNAVYSLKDPSELMTKYLAVGYFDTFEVAASVNLQFSVNSVAIDSPSG</sequence>
<dbReference type="NCBIfam" id="TIGR00685">
    <property type="entry name" value="T6PP"/>
    <property type="match status" value="1"/>
</dbReference>
<comment type="similarity">
    <text evidence="4 7">Belongs to the trehalose phosphatase family.</text>
</comment>
<protein>
    <recommendedName>
        <fullName evidence="7">Trehalose 6-phosphate phosphatase</fullName>
        <ecNumber evidence="7">3.1.3.12</ecNumber>
    </recommendedName>
</protein>
<evidence type="ECO:0000256" key="1">
    <source>
        <dbReference type="ARBA" id="ARBA00000500"/>
    </source>
</evidence>
<dbReference type="EMBL" id="JADGMS010000001">
    <property type="protein sequence ID" value="KAF9689479.1"/>
    <property type="molecule type" value="Genomic_DNA"/>
</dbReference>
<dbReference type="Gene3D" id="3.40.50.1000">
    <property type="entry name" value="HAD superfamily/HAD-like"/>
    <property type="match status" value="2"/>
</dbReference>
<gene>
    <name evidence="8" type="ORF">SADUNF_Sadunf01G0096400</name>
</gene>
<dbReference type="InterPro" id="IPR044651">
    <property type="entry name" value="OTSB-like"/>
</dbReference>
<comment type="function">
    <text evidence="6">Removes the phosphate from trehalose 6-phosphate to produce free trehalose. Trehalose accumulation in plant may improve abiotic stress tolerance.</text>
</comment>
<dbReference type="NCBIfam" id="TIGR01484">
    <property type="entry name" value="HAD-SF-IIB"/>
    <property type="match status" value="1"/>
</dbReference>
<evidence type="ECO:0000256" key="2">
    <source>
        <dbReference type="ARBA" id="ARBA00001968"/>
    </source>
</evidence>
<comment type="catalytic activity">
    <reaction evidence="1 7">
        <text>alpha,alpha-trehalose 6-phosphate + H2O = alpha,alpha-trehalose + phosphate</text>
        <dbReference type="Rhea" id="RHEA:23420"/>
        <dbReference type="ChEBI" id="CHEBI:15377"/>
        <dbReference type="ChEBI" id="CHEBI:16551"/>
        <dbReference type="ChEBI" id="CHEBI:43474"/>
        <dbReference type="ChEBI" id="CHEBI:58429"/>
        <dbReference type="EC" id="3.1.3.12"/>
    </reaction>
</comment>
<dbReference type="GO" id="GO:0005992">
    <property type="term" value="P:trehalose biosynthetic process"/>
    <property type="evidence" value="ECO:0007669"/>
    <property type="project" value="UniProtKB-UniPathway"/>
</dbReference>
<dbReference type="UniPathway" id="UPA00299"/>
<organism evidence="8 9">
    <name type="scientific">Salix dunnii</name>
    <dbReference type="NCBI Taxonomy" id="1413687"/>
    <lineage>
        <taxon>Eukaryota</taxon>
        <taxon>Viridiplantae</taxon>
        <taxon>Streptophyta</taxon>
        <taxon>Embryophyta</taxon>
        <taxon>Tracheophyta</taxon>
        <taxon>Spermatophyta</taxon>
        <taxon>Magnoliopsida</taxon>
        <taxon>eudicotyledons</taxon>
        <taxon>Gunneridae</taxon>
        <taxon>Pentapetalae</taxon>
        <taxon>rosids</taxon>
        <taxon>fabids</taxon>
        <taxon>Malpighiales</taxon>
        <taxon>Salicaceae</taxon>
        <taxon>Saliceae</taxon>
        <taxon>Salix</taxon>
    </lineage>
</organism>
<dbReference type="AlphaFoldDB" id="A0A835NBF3"/>
<evidence type="ECO:0000313" key="9">
    <source>
        <dbReference type="Proteomes" id="UP000657918"/>
    </source>
</evidence>
<dbReference type="SUPFAM" id="SSF56784">
    <property type="entry name" value="HAD-like"/>
    <property type="match status" value="1"/>
</dbReference>
<keyword evidence="9" id="KW-1185">Reference proteome</keyword>
<evidence type="ECO:0000256" key="5">
    <source>
        <dbReference type="ARBA" id="ARBA00022801"/>
    </source>
</evidence>
<dbReference type="Proteomes" id="UP000657918">
    <property type="component" value="Unassembled WGS sequence"/>
</dbReference>
<evidence type="ECO:0000256" key="4">
    <source>
        <dbReference type="ARBA" id="ARBA00008770"/>
    </source>
</evidence>
<evidence type="ECO:0000313" key="8">
    <source>
        <dbReference type="EMBL" id="KAF9689479.1"/>
    </source>
</evidence>
<dbReference type="Pfam" id="PF02358">
    <property type="entry name" value="Trehalose_PPase"/>
    <property type="match status" value="1"/>
</dbReference>
<dbReference type="PANTHER" id="PTHR43768">
    <property type="entry name" value="TREHALOSE 6-PHOSPHATE PHOSPHATASE"/>
    <property type="match status" value="1"/>
</dbReference>
<evidence type="ECO:0000256" key="3">
    <source>
        <dbReference type="ARBA" id="ARBA00005199"/>
    </source>
</evidence>
<comment type="cofactor">
    <cofactor evidence="2 7">
        <name>a divalent metal cation</name>
        <dbReference type="ChEBI" id="CHEBI:60240"/>
    </cofactor>
</comment>
<accession>A0A835NBF3</accession>
<evidence type="ECO:0000256" key="6">
    <source>
        <dbReference type="ARBA" id="ARBA00025274"/>
    </source>
</evidence>
<dbReference type="InterPro" id="IPR006379">
    <property type="entry name" value="HAD-SF_hydro_IIB"/>
</dbReference>